<name>A0A0N9MYY5_9ACTN</name>
<dbReference type="GO" id="GO:0005886">
    <property type="term" value="C:plasma membrane"/>
    <property type="evidence" value="ECO:0007669"/>
    <property type="project" value="UniProtKB-SubCell"/>
</dbReference>
<dbReference type="InterPro" id="IPR027379">
    <property type="entry name" value="CLS_N"/>
</dbReference>
<keyword evidence="4 7" id="KW-1133">Transmembrane helix</keyword>
<gene>
    <name evidence="9" type="ORF">ACH46_00375</name>
</gene>
<feature type="domain" description="Cardiolipin synthase N-terminal" evidence="8">
    <location>
        <begin position="10"/>
        <end position="55"/>
    </location>
</feature>
<reference evidence="10" key="1">
    <citation type="submission" date="2015-06" db="EMBL/GenBank/DDBJ databases">
        <title>Complete genome sequence and metabolic analysis of phthalate degradation pathway in Gordonia sp. QH-11.</title>
        <authorList>
            <person name="Jin D."/>
            <person name="Kong X."/>
            <person name="Bai Z."/>
        </authorList>
    </citation>
    <scope>NUCLEOTIDE SEQUENCE [LARGE SCALE GENOMIC DNA]</scope>
    <source>
        <strain evidence="10">QH-11</strain>
    </source>
</reference>
<dbReference type="Proteomes" id="UP000063789">
    <property type="component" value="Chromosome"/>
</dbReference>
<dbReference type="STRING" id="1136941.ACH46_00375"/>
<dbReference type="Pfam" id="PF13396">
    <property type="entry name" value="PLDc_N"/>
    <property type="match status" value="1"/>
</dbReference>
<dbReference type="EMBL" id="CP011853">
    <property type="protein sequence ID" value="ALG83246.1"/>
    <property type="molecule type" value="Genomic_DNA"/>
</dbReference>
<dbReference type="OrthoDB" id="3298527at2"/>
<reference evidence="9 10" key="2">
    <citation type="journal article" date="2017" name="Int. J. Syst. Evol. Microbiol.">
        <title>Gordonia phthalatica sp. nov., a di-n-butyl phthalate-degrading bacterium isolated from activated sludge.</title>
        <authorList>
            <person name="Jin D."/>
            <person name="Kong X."/>
            <person name="Jia M."/>
            <person name="Yu X."/>
            <person name="Wang X."/>
            <person name="Zhuang X."/>
            <person name="Deng Y."/>
            <person name="Bai Z."/>
        </authorList>
    </citation>
    <scope>NUCLEOTIDE SEQUENCE [LARGE SCALE GENOMIC DNA]</scope>
    <source>
        <strain evidence="9 10">QH-11</strain>
    </source>
</reference>
<dbReference type="PATRIC" id="fig|1136941.3.peg.77"/>
<accession>A0A0N9MYY5</accession>
<keyword evidence="5 7" id="KW-0472">Membrane</keyword>
<keyword evidence="10" id="KW-1185">Reference proteome</keyword>
<keyword evidence="3 7" id="KW-0812">Transmembrane</keyword>
<evidence type="ECO:0000259" key="8">
    <source>
        <dbReference type="Pfam" id="PF13396"/>
    </source>
</evidence>
<evidence type="ECO:0000256" key="1">
    <source>
        <dbReference type="ARBA" id="ARBA00004651"/>
    </source>
</evidence>
<comment type="subcellular location">
    <subcellularLocation>
        <location evidence="1">Cell membrane</location>
        <topology evidence="1">Multi-pass membrane protein</topology>
    </subcellularLocation>
</comment>
<organism evidence="9 10">
    <name type="scientific">Gordonia phthalatica</name>
    <dbReference type="NCBI Taxonomy" id="1136941"/>
    <lineage>
        <taxon>Bacteria</taxon>
        <taxon>Bacillati</taxon>
        <taxon>Actinomycetota</taxon>
        <taxon>Actinomycetes</taxon>
        <taxon>Mycobacteriales</taxon>
        <taxon>Gordoniaceae</taxon>
        <taxon>Gordonia</taxon>
    </lineage>
</organism>
<evidence type="ECO:0000256" key="2">
    <source>
        <dbReference type="ARBA" id="ARBA00022475"/>
    </source>
</evidence>
<dbReference type="KEGG" id="goq:ACH46_00375"/>
<evidence type="ECO:0000256" key="5">
    <source>
        <dbReference type="ARBA" id="ARBA00023136"/>
    </source>
</evidence>
<evidence type="ECO:0000313" key="10">
    <source>
        <dbReference type="Proteomes" id="UP000063789"/>
    </source>
</evidence>
<proteinExistence type="predicted"/>
<sequence length="122" mass="13996">MPFIGLIVFAMWVVALIDVILAEEYRVRQLPKIAWVFIVLLLPLVGSVIWFAIGRPEGPPTFSGSPRPEPRTTGFPEYERPEYKAAIAAREDEEFRRKARARVEEQRRRAREMKDGDPGDEG</sequence>
<dbReference type="AlphaFoldDB" id="A0A0N9MYY5"/>
<feature type="transmembrane region" description="Helical" evidence="7">
    <location>
        <begin position="32"/>
        <end position="53"/>
    </location>
</feature>
<evidence type="ECO:0000313" key="9">
    <source>
        <dbReference type="EMBL" id="ALG83246.1"/>
    </source>
</evidence>
<keyword evidence="2" id="KW-1003">Cell membrane</keyword>
<evidence type="ECO:0000256" key="6">
    <source>
        <dbReference type="SAM" id="MobiDB-lite"/>
    </source>
</evidence>
<feature type="region of interest" description="Disordered" evidence="6">
    <location>
        <begin position="57"/>
        <end position="78"/>
    </location>
</feature>
<dbReference type="RefSeq" id="WP_062391190.1">
    <property type="nucleotide sequence ID" value="NZ_CP011853.1"/>
</dbReference>
<evidence type="ECO:0000256" key="7">
    <source>
        <dbReference type="SAM" id="Phobius"/>
    </source>
</evidence>
<protein>
    <submittedName>
        <fullName evidence="9">Membrane protein</fullName>
    </submittedName>
</protein>
<evidence type="ECO:0000256" key="3">
    <source>
        <dbReference type="ARBA" id="ARBA00022692"/>
    </source>
</evidence>
<evidence type="ECO:0000256" key="4">
    <source>
        <dbReference type="ARBA" id="ARBA00022989"/>
    </source>
</evidence>